<evidence type="ECO:0000313" key="7">
    <source>
        <dbReference type="Proteomes" id="UP000014461"/>
    </source>
</evidence>
<dbReference type="InterPro" id="IPR058792">
    <property type="entry name" value="Beta-barrel_RND_2"/>
</dbReference>
<dbReference type="FunFam" id="2.40.30.170:FF:000010">
    <property type="entry name" value="Efflux RND transporter periplasmic adaptor subunit"/>
    <property type="match status" value="1"/>
</dbReference>
<evidence type="ECO:0000259" key="4">
    <source>
        <dbReference type="Pfam" id="PF25954"/>
    </source>
</evidence>
<evidence type="ECO:0000256" key="1">
    <source>
        <dbReference type="ARBA" id="ARBA00009477"/>
    </source>
</evidence>
<dbReference type="GO" id="GO:0015562">
    <property type="term" value="F:efflux transmembrane transporter activity"/>
    <property type="evidence" value="ECO:0007669"/>
    <property type="project" value="TreeGrafter"/>
</dbReference>
<feature type="domain" description="CusB-like beta-barrel" evidence="4">
    <location>
        <begin position="197"/>
        <end position="269"/>
    </location>
</feature>
<organism evidence="6 7">
    <name type="scientific">Agarivorans albus MKT 106</name>
    <dbReference type="NCBI Taxonomy" id="1331007"/>
    <lineage>
        <taxon>Bacteria</taxon>
        <taxon>Pseudomonadati</taxon>
        <taxon>Pseudomonadota</taxon>
        <taxon>Gammaproteobacteria</taxon>
        <taxon>Alteromonadales</taxon>
        <taxon>Alteromonadaceae</taxon>
        <taxon>Agarivorans</taxon>
    </lineage>
</organism>
<comment type="similarity">
    <text evidence="1">Belongs to the membrane fusion protein (MFP) (TC 8.A.1) family.</text>
</comment>
<dbReference type="Gene3D" id="2.40.420.20">
    <property type="match status" value="1"/>
</dbReference>
<feature type="transmembrane region" description="Helical" evidence="2">
    <location>
        <begin position="6"/>
        <end position="22"/>
    </location>
</feature>
<dbReference type="Pfam" id="PF25954">
    <property type="entry name" value="Beta-barrel_RND_2"/>
    <property type="match status" value="1"/>
</dbReference>
<dbReference type="STRING" id="1331007.AALB_3384"/>
<name>R9PPN3_AGAAL</name>
<dbReference type="InterPro" id="IPR058625">
    <property type="entry name" value="MdtA-like_BSH"/>
</dbReference>
<dbReference type="Pfam" id="PF25989">
    <property type="entry name" value="YknX_C"/>
    <property type="match status" value="1"/>
</dbReference>
<keyword evidence="7" id="KW-1185">Reference proteome</keyword>
<dbReference type="Proteomes" id="UP000014461">
    <property type="component" value="Unassembled WGS sequence"/>
</dbReference>
<proteinExistence type="inferred from homology"/>
<evidence type="ECO:0000256" key="2">
    <source>
        <dbReference type="SAM" id="Phobius"/>
    </source>
</evidence>
<dbReference type="NCBIfam" id="TIGR01730">
    <property type="entry name" value="RND_mfp"/>
    <property type="match status" value="1"/>
</dbReference>
<keyword evidence="2" id="KW-1133">Transmembrane helix</keyword>
<dbReference type="Gene3D" id="1.10.287.470">
    <property type="entry name" value="Helix hairpin bin"/>
    <property type="match status" value="1"/>
</dbReference>
<sequence length="365" mass="39852">MYLRYVLPPVLIICMIALIVINQQSTNGNPARSLAPTLVTTEQVQQHSLAQNLSLIGTLDAEQSVAIAAEVSGKINQINVRSNQRVQAGDVLVKLNDLKASAALAEARAYLADEQRKLYEFEQLLKRKAVSQTSFDAQLASVTIAKARLQSAQSEFDDHTLTAPFTGVTGLINISNGELINANQSLLSLDNLSSLQLDLNVPDQYLSLLSKGMPIQATTPAWPQQIFEGTIDAIDPRVDSNTLNLTVRVNFDNTSKQLKPGMMMRAKLTLPASTQAMIPVQAIEYSGTKRFVYVVGENNIAHRTEVQLGARINNYVLIDQGLALNDNIVVQGLVNIRDGAHIKQVDTKVAKSKQLADEKATQEPI</sequence>
<gene>
    <name evidence="6" type="ORF">AALB_3384</name>
</gene>
<dbReference type="Pfam" id="PF25917">
    <property type="entry name" value="BSH_RND"/>
    <property type="match status" value="1"/>
</dbReference>
<accession>R9PPN3</accession>
<evidence type="ECO:0000259" key="3">
    <source>
        <dbReference type="Pfam" id="PF25917"/>
    </source>
</evidence>
<keyword evidence="2" id="KW-0472">Membrane</keyword>
<keyword evidence="2" id="KW-0812">Transmembrane</keyword>
<feature type="domain" description="YknX-like C-terminal permuted SH3-like" evidence="5">
    <location>
        <begin position="278"/>
        <end position="343"/>
    </location>
</feature>
<dbReference type="PANTHER" id="PTHR30469:SF13">
    <property type="entry name" value="HAE1 FAMILY EFFLUX PUMP MFP COMPONENT"/>
    <property type="match status" value="1"/>
</dbReference>
<dbReference type="OrthoDB" id="9806939at2"/>
<feature type="domain" description="Multidrug resistance protein MdtA-like barrel-sandwich hybrid" evidence="3">
    <location>
        <begin position="64"/>
        <end position="185"/>
    </location>
</feature>
<dbReference type="AlphaFoldDB" id="R9PPN3"/>
<evidence type="ECO:0000259" key="5">
    <source>
        <dbReference type="Pfam" id="PF25989"/>
    </source>
</evidence>
<dbReference type="SUPFAM" id="SSF111369">
    <property type="entry name" value="HlyD-like secretion proteins"/>
    <property type="match status" value="1"/>
</dbReference>
<dbReference type="InterPro" id="IPR006143">
    <property type="entry name" value="RND_pump_MFP"/>
</dbReference>
<comment type="caution">
    <text evidence="6">The sequence shown here is derived from an EMBL/GenBank/DDBJ whole genome shotgun (WGS) entry which is preliminary data.</text>
</comment>
<dbReference type="EMBL" id="BARX01000025">
    <property type="protein sequence ID" value="GAD03304.1"/>
    <property type="molecule type" value="Genomic_DNA"/>
</dbReference>
<dbReference type="GO" id="GO:1990281">
    <property type="term" value="C:efflux pump complex"/>
    <property type="evidence" value="ECO:0007669"/>
    <property type="project" value="TreeGrafter"/>
</dbReference>
<dbReference type="InterPro" id="IPR058637">
    <property type="entry name" value="YknX-like_C"/>
</dbReference>
<dbReference type="PANTHER" id="PTHR30469">
    <property type="entry name" value="MULTIDRUG RESISTANCE PROTEIN MDTA"/>
    <property type="match status" value="1"/>
</dbReference>
<protein>
    <submittedName>
        <fullName evidence="6">Membrane fusion protein of RND family multidrug efflux pump</fullName>
    </submittedName>
</protein>
<dbReference type="Gene3D" id="2.40.50.100">
    <property type="match status" value="1"/>
</dbReference>
<evidence type="ECO:0000313" key="6">
    <source>
        <dbReference type="EMBL" id="GAD03304.1"/>
    </source>
</evidence>
<dbReference type="RefSeq" id="WP_016403071.1">
    <property type="nucleotide sequence ID" value="NZ_BARX01000025.1"/>
</dbReference>
<dbReference type="Gene3D" id="2.40.30.170">
    <property type="match status" value="1"/>
</dbReference>
<reference evidence="6" key="1">
    <citation type="journal article" date="2013" name="Genome Announc.">
        <title>Draft Genome Sequence of Agarivorans albus Strain MKT 106T, an Agarolytic Marine Bacterium.</title>
        <authorList>
            <person name="Yasuike M."/>
            <person name="Nakamura Y."/>
            <person name="Kai W."/>
            <person name="Fujiwara A."/>
            <person name="Fukui Y."/>
            <person name="Satomi M."/>
            <person name="Sano M."/>
        </authorList>
    </citation>
    <scope>NUCLEOTIDE SEQUENCE [LARGE SCALE GENOMIC DNA]</scope>
</reference>